<evidence type="ECO:0000313" key="2">
    <source>
        <dbReference type="Proteomes" id="UP001595796"/>
    </source>
</evidence>
<name>A0ABV9YYI2_9HYPH</name>
<sequence>MIDESQLKLLFISIPEDDHLVCEVSYRDVFVCELHIVPHDERPEDFTVHVEFLAQSPFVDSLPVDDFVQLLTFAKELYVMRLLQGPNPFEMAG</sequence>
<dbReference type="RefSeq" id="WP_114955362.1">
    <property type="nucleotide sequence ID" value="NZ_JBHSJF010000001.1"/>
</dbReference>
<gene>
    <name evidence="1" type="ORF">ACFPFW_00965</name>
</gene>
<organism evidence="1 2">
    <name type="scientific">Flaviflagellibacter deserti</name>
    <dbReference type="NCBI Taxonomy" id="2267266"/>
    <lineage>
        <taxon>Bacteria</taxon>
        <taxon>Pseudomonadati</taxon>
        <taxon>Pseudomonadota</taxon>
        <taxon>Alphaproteobacteria</taxon>
        <taxon>Hyphomicrobiales</taxon>
        <taxon>Flaviflagellibacter</taxon>
    </lineage>
</organism>
<comment type="caution">
    <text evidence="1">The sequence shown here is derived from an EMBL/GenBank/DDBJ whole genome shotgun (WGS) entry which is preliminary data.</text>
</comment>
<reference evidence="2" key="1">
    <citation type="journal article" date="2019" name="Int. J. Syst. Evol. Microbiol.">
        <title>The Global Catalogue of Microorganisms (GCM) 10K type strain sequencing project: providing services to taxonomists for standard genome sequencing and annotation.</title>
        <authorList>
            <consortium name="The Broad Institute Genomics Platform"/>
            <consortium name="The Broad Institute Genome Sequencing Center for Infectious Disease"/>
            <person name="Wu L."/>
            <person name="Ma J."/>
        </authorList>
    </citation>
    <scope>NUCLEOTIDE SEQUENCE [LARGE SCALE GENOMIC DNA]</scope>
    <source>
        <strain evidence="2">CGMCC 1.16444</strain>
    </source>
</reference>
<accession>A0ABV9YYI2</accession>
<protein>
    <submittedName>
        <fullName evidence="1">Uncharacterized protein</fullName>
    </submittedName>
</protein>
<evidence type="ECO:0000313" key="1">
    <source>
        <dbReference type="EMBL" id="MFC5066582.1"/>
    </source>
</evidence>
<keyword evidence="2" id="KW-1185">Reference proteome</keyword>
<dbReference type="Proteomes" id="UP001595796">
    <property type="component" value="Unassembled WGS sequence"/>
</dbReference>
<proteinExistence type="predicted"/>
<dbReference type="EMBL" id="JBHSJF010000001">
    <property type="protein sequence ID" value="MFC5066582.1"/>
    <property type="molecule type" value="Genomic_DNA"/>
</dbReference>